<evidence type="ECO:0000313" key="3">
    <source>
        <dbReference type="EMBL" id="BAV95608.1"/>
    </source>
</evidence>
<feature type="signal peptide" evidence="2">
    <location>
        <begin position="1"/>
        <end position="19"/>
    </location>
</feature>
<keyword evidence="2" id="KW-0732">Signal</keyword>
<name>A0AAU9ACT0_LYSEN</name>
<evidence type="ECO:0008006" key="5">
    <source>
        <dbReference type="Google" id="ProtNLM"/>
    </source>
</evidence>
<dbReference type="KEGG" id="lem:LEN_0121"/>
<feature type="chain" id="PRO_5043392453" description="Lipoprotein" evidence="2">
    <location>
        <begin position="20"/>
        <end position="298"/>
    </location>
</feature>
<evidence type="ECO:0000256" key="2">
    <source>
        <dbReference type="SAM" id="SignalP"/>
    </source>
</evidence>
<reference evidence="3 4" key="1">
    <citation type="journal article" date="2017" name="DNA Res.">
        <title>Complete genome sequence and expression profile of the commercial lytic enzyme producer Lysobacter enzymogenes M497-1.</title>
        <authorList>
            <person name="Takami H."/>
            <person name="Toyoda A."/>
            <person name="Uchiyama I."/>
            <person name="Itoh T."/>
            <person name="Takaki Y."/>
            <person name="Arai W."/>
            <person name="Nishi S."/>
            <person name="Kawai M."/>
            <person name="Shinya K."/>
            <person name="Ikeda H."/>
        </authorList>
    </citation>
    <scope>NUCLEOTIDE SEQUENCE [LARGE SCALE GENOMIC DNA]</scope>
    <source>
        <strain evidence="3 4">M497-1</strain>
    </source>
</reference>
<dbReference type="RefSeq" id="WP_096376240.1">
    <property type="nucleotide sequence ID" value="NZ_AP014940.1"/>
</dbReference>
<sequence>MKITLLAGALALAALPAVAKDKLIPLMPADAAALKDKTVALTLHETADFGAMTAGKAGFGVFGVLAMFKAGNDMVRENQIADPALLVREHLAAGLQNAYGARLLAPDAAATKAKKPKQIAALHPEADYVLDVNSVGWGYLYFPTDWNNYHVGYSVKVQLVAKDGRAVSSAVCSADSKAEKEPPKREQLLADGARMVKDYTTALGWNCVQLLGTEQFKLPADKLAPTPEPYAAMLARFTPAGVNAPANAPANAPVAAEASAPTAEASVEAAKAPAKDGPAAAAAAAAPAADPAKSDGEG</sequence>
<feature type="region of interest" description="Disordered" evidence="1">
    <location>
        <begin position="247"/>
        <end position="298"/>
    </location>
</feature>
<dbReference type="GeneID" id="83062061"/>
<evidence type="ECO:0000256" key="1">
    <source>
        <dbReference type="SAM" id="MobiDB-lite"/>
    </source>
</evidence>
<organism evidence="3 4">
    <name type="scientific">Lysobacter enzymogenes</name>
    <dbReference type="NCBI Taxonomy" id="69"/>
    <lineage>
        <taxon>Bacteria</taxon>
        <taxon>Pseudomonadati</taxon>
        <taxon>Pseudomonadota</taxon>
        <taxon>Gammaproteobacteria</taxon>
        <taxon>Lysobacterales</taxon>
        <taxon>Lysobacteraceae</taxon>
        <taxon>Lysobacter</taxon>
    </lineage>
</organism>
<protein>
    <recommendedName>
        <fullName evidence="5">Lipoprotein</fullName>
    </recommendedName>
</protein>
<proteinExistence type="predicted"/>
<accession>A0AAU9ACT0</accession>
<dbReference type="AlphaFoldDB" id="A0AAU9ACT0"/>
<dbReference type="Proteomes" id="UP000218824">
    <property type="component" value="Chromosome"/>
</dbReference>
<feature type="compositionally biased region" description="Low complexity" evidence="1">
    <location>
        <begin position="247"/>
        <end position="291"/>
    </location>
</feature>
<dbReference type="EMBL" id="AP014940">
    <property type="protein sequence ID" value="BAV95608.1"/>
    <property type="molecule type" value="Genomic_DNA"/>
</dbReference>
<gene>
    <name evidence="3" type="ORF">LEN_0121</name>
</gene>
<evidence type="ECO:0000313" key="4">
    <source>
        <dbReference type="Proteomes" id="UP000218824"/>
    </source>
</evidence>